<evidence type="ECO:0000259" key="1">
    <source>
        <dbReference type="Pfam" id="PF23559"/>
    </source>
</evidence>
<organism evidence="2 3">
    <name type="scientific">Dendrobium chrysotoxum</name>
    <name type="common">Orchid</name>
    <dbReference type="NCBI Taxonomy" id="161865"/>
    <lineage>
        <taxon>Eukaryota</taxon>
        <taxon>Viridiplantae</taxon>
        <taxon>Streptophyta</taxon>
        <taxon>Embryophyta</taxon>
        <taxon>Tracheophyta</taxon>
        <taxon>Spermatophyta</taxon>
        <taxon>Magnoliopsida</taxon>
        <taxon>Liliopsida</taxon>
        <taxon>Asparagales</taxon>
        <taxon>Orchidaceae</taxon>
        <taxon>Epidendroideae</taxon>
        <taxon>Malaxideae</taxon>
        <taxon>Dendrobiinae</taxon>
        <taxon>Dendrobium</taxon>
    </lineage>
</organism>
<name>A0AAV7H877_DENCH</name>
<evidence type="ECO:0000313" key="3">
    <source>
        <dbReference type="Proteomes" id="UP000775213"/>
    </source>
</evidence>
<dbReference type="EMBL" id="JAGFBR010000006">
    <property type="protein sequence ID" value="KAH0464811.1"/>
    <property type="molecule type" value="Genomic_DNA"/>
</dbReference>
<dbReference type="InterPro" id="IPR058922">
    <property type="entry name" value="WHD_DRP"/>
</dbReference>
<dbReference type="GO" id="GO:0098542">
    <property type="term" value="P:defense response to other organism"/>
    <property type="evidence" value="ECO:0007669"/>
    <property type="project" value="TreeGrafter"/>
</dbReference>
<reference evidence="2 3" key="1">
    <citation type="journal article" date="2021" name="Hortic Res">
        <title>Chromosome-scale assembly of the Dendrobium chrysotoxum genome enhances the understanding of orchid evolution.</title>
        <authorList>
            <person name="Zhang Y."/>
            <person name="Zhang G.Q."/>
            <person name="Zhang D."/>
            <person name="Liu X.D."/>
            <person name="Xu X.Y."/>
            <person name="Sun W.H."/>
            <person name="Yu X."/>
            <person name="Zhu X."/>
            <person name="Wang Z.W."/>
            <person name="Zhao X."/>
            <person name="Zhong W.Y."/>
            <person name="Chen H."/>
            <person name="Yin W.L."/>
            <person name="Huang T."/>
            <person name="Niu S.C."/>
            <person name="Liu Z.J."/>
        </authorList>
    </citation>
    <scope>NUCLEOTIDE SEQUENCE [LARGE SCALE GENOMIC DNA]</scope>
    <source>
        <strain evidence="2">Lindl</strain>
    </source>
</reference>
<dbReference type="PANTHER" id="PTHR23155:SF1241">
    <property type="entry name" value="DISEASE RESISTANCE RPP13-LIKE PROTEIN 1-RELATED"/>
    <property type="match status" value="1"/>
</dbReference>
<evidence type="ECO:0000313" key="2">
    <source>
        <dbReference type="EMBL" id="KAH0464811.1"/>
    </source>
</evidence>
<gene>
    <name evidence="2" type="ORF">IEQ34_004914</name>
</gene>
<proteinExistence type="predicted"/>
<comment type="caution">
    <text evidence="2">The sequence shown here is derived from an EMBL/GenBank/DDBJ whole genome shotgun (WGS) entry which is preliminary data.</text>
</comment>
<feature type="domain" description="Disease resistance protein winged helix" evidence="1">
    <location>
        <begin position="28"/>
        <end position="79"/>
    </location>
</feature>
<sequence>MLLSPQMHLSFVGVWHARITCFGFCSIVPQIHVFNTDDLARMWIALGCIQPSLIQRETTENIGGWYFDILVKKSFFDNDLLHEMAHNIFVQDCLKVVGDEKFPLIIPGTLRHLSFEDLGYYKNIEYCKMHDLLHELAHNIFVQECLKVVGDE</sequence>
<keyword evidence="3" id="KW-1185">Reference proteome</keyword>
<dbReference type="PANTHER" id="PTHR23155">
    <property type="entry name" value="DISEASE RESISTANCE PROTEIN RP"/>
    <property type="match status" value="1"/>
</dbReference>
<protein>
    <recommendedName>
        <fullName evidence="1">Disease resistance protein winged helix domain-containing protein</fullName>
    </recommendedName>
</protein>
<dbReference type="AlphaFoldDB" id="A0AAV7H877"/>
<dbReference type="Proteomes" id="UP000775213">
    <property type="component" value="Unassembled WGS sequence"/>
</dbReference>
<accession>A0AAV7H877</accession>
<dbReference type="Pfam" id="PF23559">
    <property type="entry name" value="WHD_DRP"/>
    <property type="match status" value="1"/>
</dbReference>
<dbReference type="InterPro" id="IPR044974">
    <property type="entry name" value="Disease_R_plants"/>
</dbReference>